<dbReference type="GeneID" id="64703913"/>
<feature type="compositionally biased region" description="Polar residues" evidence="1">
    <location>
        <begin position="120"/>
        <end position="132"/>
    </location>
</feature>
<dbReference type="EMBL" id="JABBWM010000036">
    <property type="protein sequence ID" value="KAG2106184.1"/>
    <property type="molecule type" value="Genomic_DNA"/>
</dbReference>
<evidence type="ECO:0000313" key="3">
    <source>
        <dbReference type="Proteomes" id="UP000823399"/>
    </source>
</evidence>
<evidence type="ECO:0000313" key="2">
    <source>
        <dbReference type="EMBL" id="KAG2106184.1"/>
    </source>
</evidence>
<sequence>MQQSLGPNFKLQGHDTNLNLPNEIAGNTDGREEEVASHGVSDVVYDNCHLNQTPFLLVREHETSEEESMASLKERLQCAELGCLMLGELCQKYRVRWLEQNYRAMVLEEYAPPGIDTCSPRQMTWDTPSPIQSDVEDEWDAETS</sequence>
<dbReference type="OrthoDB" id="2612776at2759"/>
<name>A0A9P7F3J5_9AGAM</name>
<keyword evidence="3" id="KW-1185">Reference proteome</keyword>
<feature type="region of interest" description="Disordered" evidence="1">
    <location>
        <begin position="120"/>
        <end position="144"/>
    </location>
</feature>
<comment type="caution">
    <text evidence="2">The sequence shown here is derived from an EMBL/GenBank/DDBJ whole genome shotgun (WGS) entry which is preliminary data.</text>
</comment>
<evidence type="ECO:0000256" key="1">
    <source>
        <dbReference type="SAM" id="MobiDB-lite"/>
    </source>
</evidence>
<organism evidence="2 3">
    <name type="scientific">Suillus discolor</name>
    <dbReference type="NCBI Taxonomy" id="1912936"/>
    <lineage>
        <taxon>Eukaryota</taxon>
        <taxon>Fungi</taxon>
        <taxon>Dikarya</taxon>
        <taxon>Basidiomycota</taxon>
        <taxon>Agaricomycotina</taxon>
        <taxon>Agaricomycetes</taxon>
        <taxon>Agaricomycetidae</taxon>
        <taxon>Boletales</taxon>
        <taxon>Suillineae</taxon>
        <taxon>Suillaceae</taxon>
        <taxon>Suillus</taxon>
    </lineage>
</organism>
<dbReference type="AlphaFoldDB" id="A0A9P7F3J5"/>
<proteinExistence type="predicted"/>
<protein>
    <submittedName>
        <fullName evidence="2">Uncharacterized protein</fullName>
    </submittedName>
</protein>
<dbReference type="Proteomes" id="UP000823399">
    <property type="component" value="Unassembled WGS sequence"/>
</dbReference>
<dbReference type="RefSeq" id="XP_041291494.1">
    <property type="nucleotide sequence ID" value="XM_041441654.1"/>
</dbReference>
<gene>
    <name evidence="2" type="ORF">F5147DRAFT_774997</name>
</gene>
<feature type="compositionally biased region" description="Acidic residues" evidence="1">
    <location>
        <begin position="134"/>
        <end position="144"/>
    </location>
</feature>
<accession>A0A9P7F3J5</accession>
<reference evidence="2" key="1">
    <citation type="journal article" date="2020" name="New Phytol.">
        <title>Comparative genomics reveals dynamic genome evolution in host specialist ectomycorrhizal fungi.</title>
        <authorList>
            <person name="Lofgren L.A."/>
            <person name="Nguyen N.H."/>
            <person name="Vilgalys R."/>
            <person name="Ruytinx J."/>
            <person name="Liao H.L."/>
            <person name="Branco S."/>
            <person name="Kuo A."/>
            <person name="LaButti K."/>
            <person name="Lipzen A."/>
            <person name="Andreopoulos W."/>
            <person name="Pangilinan J."/>
            <person name="Riley R."/>
            <person name="Hundley H."/>
            <person name="Na H."/>
            <person name="Barry K."/>
            <person name="Grigoriev I.V."/>
            <person name="Stajich J.E."/>
            <person name="Kennedy P.G."/>
        </authorList>
    </citation>
    <scope>NUCLEOTIDE SEQUENCE</scope>
    <source>
        <strain evidence="2">FC423</strain>
    </source>
</reference>